<dbReference type="SMART" id="SM00360">
    <property type="entry name" value="RRM"/>
    <property type="match status" value="1"/>
</dbReference>
<dbReference type="PANTHER" id="PTHR46754">
    <property type="entry name" value="MKI67 FHA DOMAIN-INTERACTING NUCLEOLAR PHOSPHOPROTEIN"/>
    <property type="match status" value="1"/>
</dbReference>
<gene>
    <name evidence="6" type="ORF">WA026_011182</name>
</gene>
<dbReference type="AlphaFoldDB" id="A0AAW1TWV6"/>
<organism evidence="6 7">
    <name type="scientific">Henosepilachna vigintioctopunctata</name>
    <dbReference type="NCBI Taxonomy" id="420089"/>
    <lineage>
        <taxon>Eukaryota</taxon>
        <taxon>Metazoa</taxon>
        <taxon>Ecdysozoa</taxon>
        <taxon>Arthropoda</taxon>
        <taxon>Hexapoda</taxon>
        <taxon>Insecta</taxon>
        <taxon>Pterygota</taxon>
        <taxon>Neoptera</taxon>
        <taxon>Endopterygota</taxon>
        <taxon>Coleoptera</taxon>
        <taxon>Polyphaga</taxon>
        <taxon>Cucujiformia</taxon>
        <taxon>Coccinelloidea</taxon>
        <taxon>Coccinellidae</taxon>
        <taxon>Epilachninae</taxon>
        <taxon>Epilachnini</taxon>
        <taxon>Henosepilachna</taxon>
    </lineage>
</organism>
<name>A0AAW1TWV6_9CUCU</name>
<dbReference type="GO" id="GO:0005730">
    <property type="term" value="C:nucleolus"/>
    <property type="evidence" value="ECO:0007669"/>
    <property type="project" value="UniProtKB-SubCell"/>
</dbReference>
<dbReference type="PROSITE" id="PS50102">
    <property type="entry name" value="RRM"/>
    <property type="match status" value="1"/>
</dbReference>
<dbReference type="CDD" id="cd12307">
    <property type="entry name" value="RRM_NIFK_like"/>
    <property type="match status" value="1"/>
</dbReference>
<evidence type="ECO:0000259" key="5">
    <source>
        <dbReference type="PROSITE" id="PS50102"/>
    </source>
</evidence>
<dbReference type="Gene3D" id="3.30.70.330">
    <property type="match status" value="1"/>
</dbReference>
<dbReference type="GO" id="GO:0003723">
    <property type="term" value="F:RNA binding"/>
    <property type="evidence" value="ECO:0007669"/>
    <property type="project" value="UniProtKB-UniRule"/>
</dbReference>
<evidence type="ECO:0000256" key="3">
    <source>
        <dbReference type="ARBA" id="ARBA00023242"/>
    </source>
</evidence>
<dbReference type="Proteomes" id="UP001431783">
    <property type="component" value="Unassembled WGS sequence"/>
</dbReference>
<evidence type="ECO:0000256" key="4">
    <source>
        <dbReference type="PROSITE-ProRule" id="PRU00176"/>
    </source>
</evidence>
<keyword evidence="2 4" id="KW-0694">RNA-binding</keyword>
<dbReference type="InterPro" id="IPR035979">
    <property type="entry name" value="RBD_domain_sf"/>
</dbReference>
<protein>
    <recommendedName>
        <fullName evidence="5">RRM domain-containing protein</fullName>
    </recommendedName>
</protein>
<evidence type="ECO:0000313" key="7">
    <source>
        <dbReference type="Proteomes" id="UP001431783"/>
    </source>
</evidence>
<dbReference type="SUPFAM" id="SSF54928">
    <property type="entry name" value="RNA-binding domain, RBD"/>
    <property type="match status" value="1"/>
</dbReference>
<dbReference type="InterPro" id="IPR000504">
    <property type="entry name" value="RRM_dom"/>
</dbReference>
<sequence>MNESKGSDIISLEKKSQKSFAKETKAIKSKIKKGTIQVSDTIRKRVKSTANSYSDLENRGLVYIGHIPHGFYEEEMKQYFSQFGSVTNVKVCRSRKTGRSKGYGFVEFSNPDVAKIAAETMNNYLMFKKRVEAIYVPYEKRPKYLFVGKPVKKMLSAKFRHERQVSSKNKKVDEKAIDKINHITVKKLKNKLERLKRRGIEFEIEVTNKIVPSSS</sequence>
<proteinExistence type="predicted"/>
<dbReference type="EMBL" id="JARQZJ010000035">
    <property type="protein sequence ID" value="KAK9876072.1"/>
    <property type="molecule type" value="Genomic_DNA"/>
</dbReference>
<keyword evidence="7" id="KW-1185">Reference proteome</keyword>
<evidence type="ECO:0000313" key="6">
    <source>
        <dbReference type="EMBL" id="KAK9876072.1"/>
    </source>
</evidence>
<comment type="caution">
    <text evidence="6">The sequence shown here is derived from an EMBL/GenBank/DDBJ whole genome shotgun (WGS) entry which is preliminary data.</text>
</comment>
<evidence type="ECO:0000256" key="2">
    <source>
        <dbReference type="ARBA" id="ARBA00022884"/>
    </source>
</evidence>
<dbReference type="InterPro" id="IPR012677">
    <property type="entry name" value="Nucleotide-bd_a/b_plait_sf"/>
</dbReference>
<comment type="subcellular location">
    <subcellularLocation>
        <location evidence="1">Nucleus</location>
        <location evidence="1">Nucleolus</location>
    </subcellularLocation>
</comment>
<keyword evidence="3" id="KW-0539">Nucleus</keyword>
<evidence type="ECO:0000256" key="1">
    <source>
        <dbReference type="ARBA" id="ARBA00004604"/>
    </source>
</evidence>
<dbReference type="Pfam" id="PF00076">
    <property type="entry name" value="RRM_1"/>
    <property type="match status" value="1"/>
</dbReference>
<accession>A0AAW1TWV6</accession>
<reference evidence="6 7" key="1">
    <citation type="submission" date="2023-03" db="EMBL/GenBank/DDBJ databases">
        <title>Genome insight into feeding habits of ladybird beetles.</title>
        <authorList>
            <person name="Li H.-S."/>
            <person name="Huang Y.-H."/>
            <person name="Pang H."/>
        </authorList>
    </citation>
    <scope>NUCLEOTIDE SEQUENCE [LARGE SCALE GENOMIC DNA]</scope>
    <source>
        <strain evidence="6">SYSU_2023b</strain>
        <tissue evidence="6">Whole body</tissue>
    </source>
</reference>
<feature type="domain" description="RRM" evidence="5">
    <location>
        <begin position="60"/>
        <end position="141"/>
    </location>
</feature>